<proteinExistence type="predicted"/>
<dbReference type="Pfam" id="PF08241">
    <property type="entry name" value="Methyltransf_11"/>
    <property type="match status" value="1"/>
</dbReference>
<feature type="region of interest" description="Disordered" evidence="1">
    <location>
        <begin position="248"/>
        <end position="268"/>
    </location>
</feature>
<dbReference type="AlphaFoldDB" id="A0A2K8UD99"/>
<protein>
    <submittedName>
        <fullName evidence="3">SAM-dependent methyltransferase</fullName>
    </submittedName>
</protein>
<keyword evidence="3" id="KW-0489">Methyltransferase</keyword>
<sequence length="268" mass="29280">MTGCRGPGSSFASLEHWYRTPLGREVAAREGDCLMELLHDTFGYYLVQIGVGACFPEVLAASRIRHRVLVPAQLPNGPHGLEVVANPQALPLAADAVDAILLPHTLDFAADPRLVLREVERVLIAEGRVIILGFNALSSWGLLRLLYRSRRRVPWCGRFLTTYRVEDWLSLLGFDVEVRKQLMFRPPMRGAQGRRLAVLDALGRGLWPALGGVYAIKAVKRVSTLTPLRPSWSARHALLAGGAMEPSTRQGLSGAGRGGPCARGGYDV</sequence>
<reference evidence="3 4" key="1">
    <citation type="submission" date="2017-03" db="EMBL/GenBank/DDBJ databases">
        <title>Complete genome sequence of Candidatus 'Thiodictyon syntrophicum' sp. nov. strain Cad16T, a photolithoautotroph purple sulfur bacterium isolated from an alpine meromictic lake.</title>
        <authorList>
            <person name="Luedin S.M."/>
            <person name="Pothier J.F."/>
            <person name="Danza F."/>
            <person name="Storelli N."/>
            <person name="Wittwer M."/>
            <person name="Tonolla M."/>
        </authorList>
    </citation>
    <scope>NUCLEOTIDE SEQUENCE [LARGE SCALE GENOMIC DNA]</scope>
    <source>
        <strain evidence="3 4">Cad16T</strain>
    </source>
</reference>
<feature type="domain" description="Methyltransferase type 11" evidence="2">
    <location>
        <begin position="83"/>
        <end position="131"/>
    </location>
</feature>
<dbReference type="Proteomes" id="UP000232638">
    <property type="component" value="Chromosome"/>
</dbReference>
<evidence type="ECO:0000313" key="4">
    <source>
        <dbReference type="Proteomes" id="UP000232638"/>
    </source>
</evidence>
<dbReference type="RefSeq" id="WP_100920759.1">
    <property type="nucleotide sequence ID" value="NZ_CP020370.1"/>
</dbReference>
<gene>
    <name evidence="3" type="ORF">THSYN_20340</name>
</gene>
<feature type="compositionally biased region" description="Gly residues" evidence="1">
    <location>
        <begin position="253"/>
        <end position="268"/>
    </location>
</feature>
<dbReference type="InterPro" id="IPR029063">
    <property type="entry name" value="SAM-dependent_MTases_sf"/>
</dbReference>
<accession>A0A2K8UD99</accession>
<dbReference type="InterPro" id="IPR013216">
    <property type="entry name" value="Methyltransf_11"/>
</dbReference>
<dbReference type="GO" id="GO:0032259">
    <property type="term" value="P:methylation"/>
    <property type="evidence" value="ECO:0007669"/>
    <property type="project" value="UniProtKB-KW"/>
</dbReference>
<keyword evidence="3" id="KW-0808">Transferase</keyword>
<organism evidence="3 4">
    <name type="scientific">Candidatus Thiodictyon syntrophicum</name>
    <dbReference type="NCBI Taxonomy" id="1166950"/>
    <lineage>
        <taxon>Bacteria</taxon>
        <taxon>Pseudomonadati</taxon>
        <taxon>Pseudomonadota</taxon>
        <taxon>Gammaproteobacteria</taxon>
        <taxon>Chromatiales</taxon>
        <taxon>Chromatiaceae</taxon>
        <taxon>Thiodictyon</taxon>
    </lineage>
</organism>
<keyword evidence="4" id="KW-1185">Reference proteome</keyword>
<dbReference type="GO" id="GO:0008757">
    <property type="term" value="F:S-adenosylmethionine-dependent methyltransferase activity"/>
    <property type="evidence" value="ECO:0007669"/>
    <property type="project" value="InterPro"/>
</dbReference>
<evidence type="ECO:0000259" key="2">
    <source>
        <dbReference type="Pfam" id="PF08241"/>
    </source>
</evidence>
<dbReference type="Gene3D" id="3.40.50.150">
    <property type="entry name" value="Vaccinia Virus protein VP39"/>
    <property type="match status" value="1"/>
</dbReference>
<dbReference type="SUPFAM" id="SSF53335">
    <property type="entry name" value="S-adenosyl-L-methionine-dependent methyltransferases"/>
    <property type="match status" value="1"/>
</dbReference>
<evidence type="ECO:0000313" key="3">
    <source>
        <dbReference type="EMBL" id="AUB83061.1"/>
    </source>
</evidence>
<evidence type="ECO:0000256" key="1">
    <source>
        <dbReference type="SAM" id="MobiDB-lite"/>
    </source>
</evidence>
<dbReference type="EMBL" id="CP020370">
    <property type="protein sequence ID" value="AUB83061.1"/>
    <property type="molecule type" value="Genomic_DNA"/>
</dbReference>
<name>A0A2K8UD99_9GAMM</name>
<dbReference type="OrthoDB" id="6191410at2"/>
<dbReference type="KEGG" id="tsy:THSYN_20340"/>